<organism evidence="2 3">
    <name type="scientific">Piloderma croceum (strain F 1598)</name>
    <dbReference type="NCBI Taxonomy" id="765440"/>
    <lineage>
        <taxon>Eukaryota</taxon>
        <taxon>Fungi</taxon>
        <taxon>Dikarya</taxon>
        <taxon>Basidiomycota</taxon>
        <taxon>Agaricomycotina</taxon>
        <taxon>Agaricomycetes</taxon>
        <taxon>Agaricomycetidae</taxon>
        <taxon>Atheliales</taxon>
        <taxon>Atheliaceae</taxon>
        <taxon>Piloderma</taxon>
    </lineage>
</organism>
<feature type="compositionally biased region" description="Low complexity" evidence="1">
    <location>
        <begin position="10"/>
        <end position="23"/>
    </location>
</feature>
<dbReference type="AlphaFoldDB" id="A0A0C3GGD5"/>
<protein>
    <submittedName>
        <fullName evidence="2">Uncharacterized protein</fullName>
    </submittedName>
</protein>
<feature type="region of interest" description="Disordered" evidence="1">
    <location>
        <begin position="1"/>
        <end position="23"/>
    </location>
</feature>
<reference evidence="3" key="2">
    <citation type="submission" date="2015-01" db="EMBL/GenBank/DDBJ databases">
        <title>Evolutionary Origins and Diversification of the Mycorrhizal Mutualists.</title>
        <authorList>
            <consortium name="DOE Joint Genome Institute"/>
            <consortium name="Mycorrhizal Genomics Consortium"/>
            <person name="Kohler A."/>
            <person name="Kuo A."/>
            <person name="Nagy L.G."/>
            <person name="Floudas D."/>
            <person name="Copeland A."/>
            <person name="Barry K.W."/>
            <person name="Cichocki N."/>
            <person name="Veneault-Fourrey C."/>
            <person name="LaButti K."/>
            <person name="Lindquist E.A."/>
            <person name="Lipzen A."/>
            <person name="Lundell T."/>
            <person name="Morin E."/>
            <person name="Murat C."/>
            <person name="Riley R."/>
            <person name="Ohm R."/>
            <person name="Sun H."/>
            <person name="Tunlid A."/>
            <person name="Henrissat B."/>
            <person name="Grigoriev I.V."/>
            <person name="Hibbett D.S."/>
            <person name="Martin F."/>
        </authorList>
    </citation>
    <scope>NUCLEOTIDE SEQUENCE [LARGE SCALE GENOMIC DNA]</scope>
    <source>
        <strain evidence="3">F 1598</strain>
    </source>
</reference>
<evidence type="ECO:0000313" key="3">
    <source>
        <dbReference type="Proteomes" id="UP000054166"/>
    </source>
</evidence>
<accession>A0A0C3GGD5</accession>
<evidence type="ECO:0000256" key="1">
    <source>
        <dbReference type="SAM" id="MobiDB-lite"/>
    </source>
</evidence>
<reference evidence="2 3" key="1">
    <citation type="submission" date="2014-04" db="EMBL/GenBank/DDBJ databases">
        <authorList>
            <consortium name="DOE Joint Genome Institute"/>
            <person name="Kuo A."/>
            <person name="Tarkka M."/>
            <person name="Buscot F."/>
            <person name="Kohler A."/>
            <person name="Nagy L.G."/>
            <person name="Floudas D."/>
            <person name="Copeland A."/>
            <person name="Barry K.W."/>
            <person name="Cichocki N."/>
            <person name="Veneault-Fourrey C."/>
            <person name="LaButti K."/>
            <person name="Lindquist E.A."/>
            <person name="Lipzen A."/>
            <person name="Lundell T."/>
            <person name="Morin E."/>
            <person name="Murat C."/>
            <person name="Sun H."/>
            <person name="Tunlid A."/>
            <person name="Henrissat B."/>
            <person name="Grigoriev I.V."/>
            <person name="Hibbett D.S."/>
            <person name="Martin F."/>
            <person name="Nordberg H.P."/>
            <person name="Cantor M.N."/>
            <person name="Hua S.X."/>
        </authorList>
    </citation>
    <scope>NUCLEOTIDE SEQUENCE [LARGE SCALE GENOMIC DNA]</scope>
    <source>
        <strain evidence="2 3">F 1598</strain>
    </source>
</reference>
<sequence>MGLKDKQKSAARATAARLGGAKAQDCLADPTPLDNIIPETIDNTPAINISSDSDSDCGYEGGVNCYWSDSDDSDFSEEYSDAESLEELEGDELEANLLELRTELTDLGAPTKYDQIMELKLEKEWRKVEQNCALGYNGNSKQTQE</sequence>
<dbReference type="HOGENOM" id="CLU_1787535_0_0_1"/>
<name>A0A0C3GGD5_PILCF</name>
<dbReference type="OrthoDB" id="2692741at2759"/>
<keyword evidence="3" id="KW-1185">Reference proteome</keyword>
<dbReference type="Proteomes" id="UP000054166">
    <property type="component" value="Unassembled WGS sequence"/>
</dbReference>
<evidence type="ECO:0000313" key="2">
    <source>
        <dbReference type="EMBL" id="KIM89696.1"/>
    </source>
</evidence>
<dbReference type="EMBL" id="KN832974">
    <property type="protein sequence ID" value="KIM89696.1"/>
    <property type="molecule type" value="Genomic_DNA"/>
</dbReference>
<proteinExistence type="predicted"/>
<dbReference type="InParanoid" id="A0A0C3GGD5"/>
<gene>
    <name evidence="2" type="ORF">PILCRDRAFT_2013</name>
</gene>